<gene>
    <name evidence="1" type="ORF">CEXT_452241</name>
</gene>
<evidence type="ECO:0000313" key="2">
    <source>
        <dbReference type="Proteomes" id="UP001054945"/>
    </source>
</evidence>
<proteinExistence type="predicted"/>
<dbReference type="EMBL" id="BPLR01016717">
    <property type="protein sequence ID" value="GIY85945.1"/>
    <property type="molecule type" value="Genomic_DNA"/>
</dbReference>
<dbReference type="AlphaFoldDB" id="A0AAV4WSQ0"/>
<evidence type="ECO:0000313" key="1">
    <source>
        <dbReference type="EMBL" id="GIY85945.1"/>
    </source>
</evidence>
<name>A0AAV4WSQ0_CAEEX</name>
<comment type="caution">
    <text evidence="1">The sequence shown here is derived from an EMBL/GenBank/DDBJ whole genome shotgun (WGS) entry which is preliminary data.</text>
</comment>
<accession>A0AAV4WSQ0</accession>
<reference evidence="1 2" key="1">
    <citation type="submission" date="2021-06" db="EMBL/GenBank/DDBJ databases">
        <title>Caerostris extrusa draft genome.</title>
        <authorList>
            <person name="Kono N."/>
            <person name="Arakawa K."/>
        </authorList>
    </citation>
    <scope>NUCLEOTIDE SEQUENCE [LARGE SCALE GENOMIC DNA]</scope>
</reference>
<keyword evidence="2" id="KW-1185">Reference proteome</keyword>
<organism evidence="1 2">
    <name type="scientific">Caerostris extrusa</name>
    <name type="common">Bark spider</name>
    <name type="synonym">Caerostris bankana</name>
    <dbReference type="NCBI Taxonomy" id="172846"/>
    <lineage>
        <taxon>Eukaryota</taxon>
        <taxon>Metazoa</taxon>
        <taxon>Ecdysozoa</taxon>
        <taxon>Arthropoda</taxon>
        <taxon>Chelicerata</taxon>
        <taxon>Arachnida</taxon>
        <taxon>Araneae</taxon>
        <taxon>Araneomorphae</taxon>
        <taxon>Entelegynae</taxon>
        <taxon>Araneoidea</taxon>
        <taxon>Araneidae</taxon>
        <taxon>Caerostris</taxon>
    </lineage>
</organism>
<protein>
    <submittedName>
        <fullName evidence="1">Uncharacterized protein</fullName>
    </submittedName>
</protein>
<sequence length="78" mass="8802">MKPSQICRQERPPTHNKNDNCCSTLPRVIQNTYRPPLFPNPRCFCRIPSSSSEGGGEACVERTRVSRAVAACRLRLSR</sequence>
<dbReference type="Proteomes" id="UP001054945">
    <property type="component" value="Unassembled WGS sequence"/>
</dbReference>